<evidence type="ECO:0000313" key="1">
    <source>
        <dbReference type="EMBL" id="PWN50052.1"/>
    </source>
</evidence>
<proteinExistence type="predicted"/>
<accession>A0ACD0NWC0</accession>
<evidence type="ECO:0000313" key="2">
    <source>
        <dbReference type="Proteomes" id="UP000245626"/>
    </source>
</evidence>
<sequence length="434" mass="46639">MSDAQAFNFLSRPRLSHRSISDLSPLVESHSFEGDSNGWPGQEHGHGNGMSNRSGSRLRGMKIASGGLTTTGSRLPFSPLLPMPPARCGTEEEMMDLANCDGGDSTPKPLTSETVSSLASRRQARRVASENTVPDRRASANDHLAVNPKVLRVDTRAASVRACINMPRSAGMIRSYSMPVATQVEYEAQKRIMALGSSCPDSSSGLGAYSANTSWWSYGWPASGGGTPRLERRPSISVPPLEAVTMLSSPSPKSKVRQLSPRLMPRSPRAGRSPLGLMSTNLPAREQQQPSPRASLSKSGKPSGPEGDVPFDDTARFDMEIVDQELEVIHEKNENWSGGGHFTDCGEDDYFSVRKDSTGTSDAGSDEARTPRASSPSLPMRSNASQSMSLGLDLGRHDGGKSQANAVIEDDEVFGDFSFIHPDHLAPPSPFPIF</sequence>
<gene>
    <name evidence="1" type="ORF">IE53DRAFT_114105</name>
</gene>
<reference evidence="1 2" key="1">
    <citation type="journal article" date="2018" name="Mol. Biol. Evol.">
        <title>Broad Genomic Sampling Reveals a Smut Pathogenic Ancestry of the Fungal Clade Ustilaginomycotina.</title>
        <authorList>
            <person name="Kijpornyongpan T."/>
            <person name="Mondo S.J."/>
            <person name="Barry K."/>
            <person name="Sandor L."/>
            <person name="Lee J."/>
            <person name="Lipzen A."/>
            <person name="Pangilinan J."/>
            <person name="LaButti K."/>
            <person name="Hainaut M."/>
            <person name="Henrissat B."/>
            <person name="Grigoriev I.V."/>
            <person name="Spatafora J.W."/>
            <person name="Aime M.C."/>
        </authorList>
    </citation>
    <scope>NUCLEOTIDE SEQUENCE [LARGE SCALE GENOMIC DNA]</scope>
    <source>
        <strain evidence="1 2">SA 807</strain>
    </source>
</reference>
<dbReference type="Proteomes" id="UP000245626">
    <property type="component" value="Unassembled WGS sequence"/>
</dbReference>
<dbReference type="EMBL" id="KZ819975">
    <property type="protein sequence ID" value="PWN50052.1"/>
    <property type="molecule type" value="Genomic_DNA"/>
</dbReference>
<organism evidence="1 2">
    <name type="scientific">Violaceomyces palustris</name>
    <dbReference type="NCBI Taxonomy" id="1673888"/>
    <lineage>
        <taxon>Eukaryota</taxon>
        <taxon>Fungi</taxon>
        <taxon>Dikarya</taxon>
        <taxon>Basidiomycota</taxon>
        <taxon>Ustilaginomycotina</taxon>
        <taxon>Ustilaginomycetes</taxon>
        <taxon>Violaceomycetales</taxon>
        <taxon>Violaceomycetaceae</taxon>
        <taxon>Violaceomyces</taxon>
    </lineage>
</organism>
<keyword evidence="2" id="KW-1185">Reference proteome</keyword>
<protein>
    <submittedName>
        <fullName evidence="1">Uncharacterized protein</fullName>
    </submittedName>
</protein>
<name>A0ACD0NWC0_9BASI</name>